<proteinExistence type="predicted"/>
<dbReference type="EMBL" id="MCFD01000008">
    <property type="protein sequence ID" value="ORX68959.1"/>
    <property type="molecule type" value="Genomic_DNA"/>
</dbReference>
<feature type="compositionally biased region" description="Polar residues" evidence="1">
    <location>
        <begin position="70"/>
        <end position="101"/>
    </location>
</feature>
<protein>
    <submittedName>
        <fullName evidence="2">Uncharacterized protein</fullName>
    </submittedName>
</protein>
<name>A0A1Y1W5Z5_9FUNG</name>
<keyword evidence="3" id="KW-1185">Reference proteome</keyword>
<dbReference type="GeneID" id="63800408"/>
<dbReference type="AlphaFoldDB" id="A0A1Y1W5Z5"/>
<reference evidence="2 3" key="1">
    <citation type="submission" date="2016-07" db="EMBL/GenBank/DDBJ databases">
        <title>Pervasive Adenine N6-methylation of Active Genes in Fungi.</title>
        <authorList>
            <consortium name="DOE Joint Genome Institute"/>
            <person name="Mondo S.J."/>
            <person name="Dannebaum R.O."/>
            <person name="Kuo R.C."/>
            <person name="Labutti K."/>
            <person name="Haridas S."/>
            <person name="Kuo A."/>
            <person name="Salamov A."/>
            <person name="Ahrendt S.R."/>
            <person name="Lipzen A."/>
            <person name="Sullivan W."/>
            <person name="Andreopoulos W.B."/>
            <person name="Clum A."/>
            <person name="Lindquist E."/>
            <person name="Daum C."/>
            <person name="Ramamoorthy G.K."/>
            <person name="Gryganskyi A."/>
            <person name="Culley D."/>
            <person name="Magnuson J.K."/>
            <person name="James T.Y."/>
            <person name="O'Malley M.A."/>
            <person name="Stajich J.E."/>
            <person name="Spatafora J.W."/>
            <person name="Visel A."/>
            <person name="Grigoriev I.V."/>
        </authorList>
    </citation>
    <scope>NUCLEOTIDE SEQUENCE [LARGE SCALE GENOMIC DNA]</scope>
    <source>
        <strain evidence="2 3">ATCC 12442</strain>
    </source>
</reference>
<gene>
    <name evidence="2" type="ORF">DL89DRAFT_168773</name>
</gene>
<evidence type="ECO:0000313" key="2">
    <source>
        <dbReference type="EMBL" id="ORX68959.1"/>
    </source>
</evidence>
<evidence type="ECO:0000256" key="1">
    <source>
        <dbReference type="SAM" id="MobiDB-lite"/>
    </source>
</evidence>
<evidence type="ECO:0000313" key="3">
    <source>
        <dbReference type="Proteomes" id="UP000193922"/>
    </source>
</evidence>
<feature type="compositionally biased region" description="Low complexity" evidence="1">
    <location>
        <begin position="49"/>
        <end position="69"/>
    </location>
</feature>
<organism evidence="2 3">
    <name type="scientific">Linderina pennispora</name>
    <dbReference type="NCBI Taxonomy" id="61395"/>
    <lineage>
        <taxon>Eukaryota</taxon>
        <taxon>Fungi</taxon>
        <taxon>Fungi incertae sedis</taxon>
        <taxon>Zoopagomycota</taxon>
        <taxon>Kickxellomycotina</taxon>
        <taxon>Kickxellomycetes</taxon>
        <taxon>Kickxellales</taxon>
        <taxon>Kickxellaceae</taxon>
        <taxon>Linderina</taxon>
    </lineage>
</organism>
<feature type="region of interest" description="Disordered" evidence="1">
    <location>
        <begin position="1"/>
        <end position="101"/>
    </location>
</feature>
<feature type="compositionally biased region" description="Polar residues" evidence="1">
    <location>
        <begin position="22"/>
        <end position="38"/>
    </location>
</feature>
<comment type="caution">
    <text evidence="2">The sequence shown here is derived from an EMBL/GenBank/DDBJ whole genome shotgun (WGS) entry which is preliminary data.</text>
</comment>
<dbReference type="RefSeq" id="XP_040742691.1">
    <property type="nucleotide sequence ID" value="XM_040883760.1"/>
</dbReference>
<sequence length="101" mass="10496">MASPDAKEVPLTGPPDKPALTRPSQQPAQRLITISQIEPTMGTEGSVVSSAPTRRSSASQTRASPTPTSVAQSPIESADMTSSSSLPFIPYPTTTDSQGLQ</sequence>
<accession>A0A1Y1W5Z5</accession>
<dbReference type="Proteomes" id="UP000193922">
    <property type="component" value="Unassembled WGS sequence"/>
</dbReference>